<gene>
    <name evidence="2" type="ORF">E4K66_30150</name>
</gene>
<keyword evidence="3" id="KW-1185">Reference proteome</keyword>
<evidence type="ECO:0000313" key="3">
    <source>
        <dbReference type="Proteomes" id="UP000298225"/>
    </source>
</evidence>
<comment type="caution">
    <text evidence="2">The sequence shown here is derived from an EMBL/GenBank/DDBJ whole genome shotgun (WGS) entry which is preliminary data.</text>
</comment>
<protein>
    <submittedName>
        <fullName evidence="2">Uncharacterized protein</fullName>
    </submittedName>
</protein>
<evidence type="ECO:0000313" key="2">
    <source>
        <dbReference type="EMBL" id="TFV34664.1"/>
    </source>
</evidence>
<keyword evidence="1" id="KW-0732">Signal</keyword>
<dbReference type="AlphaFoldDB" id="A0A4Y9KXL9"/>
<feature type="chain" id="PRO_5021237626" evidence="1">
    <location>
        <begin position="20"/>
        <end position="125"/>
    </location>
</feature>
<dbReference type="RefSeq" id="WP_135171158.1">
    <property type="nucleotide sequence ID" value="NZ_SPQU01000019.1"/>
</dbReference>
<dbReference type="Proteomes" id="UP000298225">
    <property type="component" value="Unassembled WGS sequence"/>
</dbReference>
<evidence type="ECO:0000256" key="1">
    <source>
        <dbReference type="SAM" id="SignalP"/>
    </source>
</evidence>
<dbReference type="EMBL" id="SPQU01000019">
    <property type="protein sequence ID" value="TFV34664.1"/>
    <property type="molecule type" value="Genomic_DNA"/>
</dbReference>
<organism evidence="2 3">
    <name type="scientific">Bradyrhizobium frederickii</name>
    <dbReference type="NCBI Taxonomy" id="2560054"/>
    <lineage>
        <taxon>Bacteria</taxon>
        <taxon>Pseudomonadati</taxon>
        <taxon>Pseudomonadota</taxon>
        <taxon>Alphaproteobacteria</taxon>
        <taxon>Hyphomicrobiales</taxon>
        <taxon>Nitrobacteraceae</taxon>
        <taxon>Bradyrhizobium</taxon>
    </lineage>
</organism>
<accession>A0A4Y9KXL9</accession>
<reference evidence="2 3" key="1">
    <citation type="submission" date="2019-03" db="EMBL/GenBank/DDBJ databases">
        <title>Bradyrhizobium strains diversity isolated from Chamaecrista fasciculata.</title>
        <authorList>
            <person name="Urquiaga M.C.O."/>
            <person name="Hungria M."/>
            <person name="Delamuta J.R.M."/>
        </authorList>
    </citation>
    <scope>NUCLEOTIDE SEQUENCE [LARGE SCALE GENOMIC DNA]</scope>
    <source>
        <strain evidence="2 3">CNPSo 3424</strain>
    </source>
</reference>
<sequence>MTMTASAVLSLLRRGKVLAASVAADEPTNLAWVAVYPLNTAIETVRQFLENKGQATPLPNVQVYRIRRFEVDRKLIDEDASIAEPDLKKAVDYFAYGEEGLASKLKEAGVQLDQLNNPSTVDYPI</sequence>
<feature type="signal peptide" evidence="1">
    <location>
        <begin position="1"/>
        <end position="19"/>
    </location>
</feature>
<proteinExistence type="predicted"/>
<name>A0A4Y9KXL9_9BRAD</name>